<dbReference type="GO" id="GO:0005524">
    <property type="term" value="F:ATP binding"/>
    <property type="evidence" value="ECO:0007669"/>
    <property type="project" value="TreeGrafter"/>
</dbReference>
<keyword evidence="7" id="KW-0413">Isomerase</keyword>
<feature type="compositionally biased region" description="Basic residues" evidence="5">
    <location>
        <begin position="240"/>
        <end position="249"/>
    </location>
</feature>
<name>A0AB33VL65_RALSU</name>
<dbReference type="Pfam" id="PF00291">
    <property type="entry name" value="PALP"/>
    <property type="match status" value="1"/>
</dbReference>
<dbReference type="SUPFAM" id="SSF53686">
    <property type="entry name" value="Tryptophan synthase beta subunit-like PLP-dependent enzymes"/>
    <property type="match status" value="1"/>
</dbReference>
<dbReference type="EC" id="5.1.1.-" evidence="7"/>
<dbReference type="Proteomes" id="UP000005933">
    <property type="component" value="Unassembled WGS sequence"/>
</dbReference>
<accession>A0AB33VL65</accession>
<evidence type="ECO:0000313" key="8">
    <source>
        <dbReference type="Proteomes" id="UP000005933"/>
    </source>
</evidence>
<evidence type="ECO:0000256" key="1">
    <source>
        <dbReference type="ARBA" id="ARBA00001933"/>
    </source>
</evidence>
<dbReference type="PANTHER" id="PTHR43050:SF1">
    <property type="entry name" value="SERINE RACEMASE"/>
    <property type="match status" value="1"/>
</dbReference>
<dbReference type="InterPro" id="IPR036052">
    <property type="entry name" value="TrpB-like_PALP_sf"/>
</dbReference>
<dbReference type="GO" id="GO:0018114">
    <property type="term" value="F:threonine racemase activity"/>
    <property type="evidence" value="ECO:0007669"/>
    <property type="project" value="TreeGrafter"/>
</dbReference>
<proteinExistence type="inferred from homology"/>
<dbReference type="GO" id="GO:0000287">
    <property type="term" value="F:magnesium ion binding"/>
    <property type="evidence" value="ECO:0007669"/>
    <property type="project" value="TreeGrafter"/>
</dbReference>
<feature type="compositionally biased region" description="Basic and acidic residues" evidence="5">
    <location>
        <begin position="125"/>
        <end position="147"/>
    </location>
</feature>
<feature type="domain" description="Tryptophan synthase beta chain-like PALP" evidence="6">
    <location>
        <begin position="304"/>
        <end position="589"/>
    </location>
</feature>
<organism evidence="7 8">
    <name type="scientific">Ralstonia solanacearum (strain UW551)</name>
    <dbReference type="NCBI Taxonomy" id="342110"/>
    <lineage>
        <taxon>Bacteria</taxon>
        <taxon>Pseudomonadati</taxon>
        <taxon>Pseudomonadota</taxon>
        <taxon>Betaproteobacteria</taxon>
        <taxon>Burkholderiales</taxon>
        <taxon>Burkholderiaceae</taxon>
        <taxon>Ralstonia</taxon>
        <taxon>Ralstonia solanacearum species complex</taxon>
    </lineage>
</organism>
<evidence type="ECO:0000256" key="4">
    <source>
        <dbReference type="ARBA" id="ARBA00023239"/>
    </source>
</evidence>
<dbReference type="CDD" id="cd01562">
    <property type="entry name" value="Thr-dehyd"/>
    <property type="match status" value="1"/>
</dbReference>
<dbReference type="GO" id="GO:0030170">
    <property type="term" value="F:pyridoxal phosphate binding"/>
    <property type="evidence" value="ECO:0007669"/>
    <property type="project" value="TreeGrafter"/>
</dbReference>
<dbReference type="EMBL" id="AAKL01000001">
    <property type="protein sequence ID" value="EAP74765.1"/>
    <property type="molecule type" value="Genomic_DNA"/>
</dbReference>
<reference evidence="7 8" key="1">
    <citation type="journal article" date="2006" name="Mol. Plant Microbe Interact.">
        <title>Identification of open reading frames unique to a select agent: Ralstonia solanacearum race 3 biovar 2.</title>
        <authorList>
            <person name="Gabriel D.W."/>
            <person name="Allen C."/>
            <person name="Schell M."/>
            <person name="Denny T.P."/>
            <person name="Greenberg J.T."/>
            <person name="Duan Y.P."/>
            <person name="Flores-Cruz Z."/>
            <person name="Huang Q."/>
            <person name="Clifford J.M."/>
            <person name="Presting G."/>
            <person name="Gonzalez E.T."/>
            <person name="Reddy J."/>
            <person name="Elphinstone J."/>
            <person name="Swanson J."/>
            <person name="Yao J."/>
            <person name="Mulholland V."/>
            <person name="Liu L."/>
            <person name="Farmerie W."/>
            <person name="Patnaikuni M."/>
            <person name="Balogh B."/>
            <person name="Norman D."/>
            <person name="Alvarez A."/>
            <person name="Castillo J.A."/>
            <person name="Jones J."/>
            <person name="Saddler G."/>
            <person name="Walunas T."/>
            <person name="Zhukov A."/>
            <person name="Mikhailova N."/>
        </authorList>
    </citation>
    <scope>NUCLEOTIDE SEQUENCE [LARGE SCALE GENOMIC DNA]</scope>
    <source>
        <strain evidence="7 8">UW551</strain>
    </source>
</reference>
<feature type="compositionally biased region" description="Basic and acidic residues" evidence="5">
    <location>
        <begin position="159"/>
        <end position="200"/>
    </location>
</feature>
<comment type="caution">
    <text evidence="7">The sequence shown here is derived from an EMBL/GenBank/DDBJ whole genome shotgun (WGS) entry which is preliminary data.</text>
</comment>
<comment type="cofactor">
    <cofactor evidence="1">
        <name>pyridoxal 5'-phosphate</name>
        <dbReference type="ChEBI" id="CHEBI:597326"/>
    </cofactor>
</comment>
<dbReference type="FunFam" id="3.40.50.1100:FF:000007">
    <property type="entry name" value="L-threonine dehydratase catabolic TdcB"/>
    <property type="match status" value="1"/>
</dbReference>
<dbReference type="PANTHER" id="PTHR43050">
    <property type="entry name" value="SERINE / THREONINE RACEMASE FAMILY MEMBER"/>
    <property type="match status" value="1"/>
</dbReference>
<feature type="region of interest" description="Disordered" evidence="5">
    <location>
        <begin position="67"/>
        <end position="97"/>
    </location>
</feature>
<dbReference type="Gene3D" id="3.40.50.1100">
    <property type="match status" value="2"/>
</dbReference>
<comment type="similarity">
    <text evidence="2">Belongs to the serine/threonine dehydratase family.</text>
</comment>
<dbReference type="GO" id="GO:0008721">
    <property type="term" value="F:D-serine ammonia-lyase activity"/>
    <property type="evidence" value="ECO:0007669"/>
    <property type="project" value="TreeGrafter"/>
</dbReference>
<dbReference type="FunFam" id="3.40.50.1100:FF:000005">
    <property type="entry name" value="Threonine dehydratase catabolic"/>
    <property type="match status" value="1"/>
</dbReference>
<dbReference type="AlphaFoldDB" id="A0AB33VL65"/>
<evidence type="ECO:0000256" key="5">
    <source>
        <dbReference type="SAM" id="MobiDB-lite"/>
    </source>
</evidence>
<evidence type="ECO:0000256" key="2">
    <source>
        <dbReference type="ARBA" id="ARBA00010869"/>
    </source>
</evidence>
<keyword evidence="4" id="KW-0456">Lyase</keyword>
<dbReference type="NCBIfam" id="NF005454">
    <property type="entry name" value="PRK07048.1"/>
    <property type="match status" value="1"/>
</dbReference>
<dbReference type="InterPro" id="IPR001926">
    <property type="entry name" value="TrpB-like_PALP"/>
</dbReference>
<keyword evidence="3" id="KW-0663">Pyridoxal phosphate</keyword>
<gene>
    <name evidence="7" type="ORF">RRSL_04627</name>
</gene>
<evidence type="ECO:0000313" key="7">
    <source>
        <dbReference type="EMBL" id="EAP74765.1"/>
    </source>
</evidence>
<protein>
    <submittedName>
        <fullName evidence="7">Serine racemase</fullName>
        <ecNumber evidence="7">5.1.1.-</ecNumber>
    </submittedName>
</protein>
<dbReference type="GO" id="GO:0003941">
    <property type="term" value="F:L-serine ammonia-lyase activity"/>
    <property type="evidence" value="ECO:0007669"/>
    <property type="project" value="TreeGrafter"/>
</dbReference>
<feature type="region of interest" description="Disordered" evidence="5">
    <location>
        <begin position="109"/>
        <end position="282"/>
    </location>
</feature>
<evidence type="ECO:0000259" key="6">
    <source>
        <dbReference type="Pfam" id="PF00291"/>
    </source>
</evidence>
<evidence type="ECO:0000256" key="3">
    <source>
        <dbReference type="ARBA" id="ARBA00022898"/>
    </source>
</evidence>
<sequence>MTRTSTRHGIRACRVNAAAPQALTCEGARAHLVDGLVTIDRSPLFKPCRTGLSCMLLTKCHLLTYRPSHGHHRRKPPAAARRQEDRRGAWQDAGAAGGGCAARSQAARARCGRHRQQPIGSAGGRCRDRTGPGAHDRSRLSRSRPELRQPVPRWAAGQEHVDRPEEQPRRIRGRDLPEHGRVPAERRDGRSGAVDADRRGCSAGARIPGAARGGGRARGAGALCRRPQHHAHGHDSRTAPRSHARTVRRRPAESAPRAVRSRADPGRGALHRLHLPSRPDHDMTTLPITYDDVVAAHARLQGQAHRTPVLTSTTANALTGAELFFKCENFQRMGAFKFRGAYNALSQFTPEQRKAGVITFSSGNHAQAIALSARLLGMRAVIVMPKDAPAIKVEATRGYGGEVVFYDRYTEDREAIGRRLAEQHGLTLIPPYDHPHVMAGQGTAAKELIEETGPLDLLLVCLGGGGLLSGCATAARALSPACRIIGVEPEAGNDGQQSLRKGEIVHIDTPATIADGAQTQHLGHYTFAVIRELVDEIATVSDADLVDTMRFFAGRMKIVVEPTGCLAAAAALQQRVDVRGKRVGVIVSGGNVDLQHFARLVQAAA</sequence>
<dbReference type="GO" id="GO:0030378">
    <property type="term" value="F:serine racemase activity"/>
    <property type="evidence" value="ECO:0007669"/>
    <property type="project" value="TreeGrafter"/>
</dbReference>